<dbReference type="Proteomes" id="UP000467841">
    <property type="component" value="Unassembled WGS sequence"/>
</dbReference>
<keyword evidence="2" id="KW-1185">Reference proteome</keyword>
<organism evidence="1 2">
    <name type="scientific">Microthlaspi erraticum</name>
    <dbReference type="NCBI Taxonomy" id="1685480"/>
    <lineage>
        <taxon>Eukaryota</taxon>
        <taxon>Viridiplantae</taxon>
        <taxon>Streptophyta</taxon>
        <taxon>Embryophyta</taxon>
        <taxon>Tracheophyta</taxon>
        <taxon>Spermatophyta</taxon>
        <taxon>Magnoliopsida</taxon>
        <taxon>eudicotyledons</taxon>
        <taxon>Gunneridae</taxon>
        <taxon>Pentapetalae</taxon>
        <taxon>rosids</taxon>
        <taxon>malvids</taxon>
        <taxon>Brassicales</taxon>
        <taxon>Brassicaceae</taxon>
        <taxon>Coluteocarpeae</taxon>
        <taxon>Microthlaspi</taxon>
    </lineage>
</organism>
<proteinExistence type="predicted"/>
<name>A0A6D2I3D2_9BRAS</name>
<evidence type="ECO:0008006" key="3">
    <source>
        <dbReference type="Google" id="ProtNLM"/>
    </source>
</evidence>
<comment type="caution">
    <text evidence="1">The sequence shown here is derived from an EMBL/GenBank/DDBJ whole genome shotgun (WGS) entry which is preliminary data.</text>
</comment>
<protein>
    <recommendedName>
        <fullName evidence="3">Pentacotripeptide-repeat region of PRORP domain-containing protein</fullName>
    </recommendedName>
</protein>
<evidence type="ECO:0000313" key="1">
    <source>
        <dbReference type="EMBL" id="CAA7021367.1"/>
    </source>
</evidence>
<accession>A0A6D2I3D2</accession>
<reference evidence="1" key="1">
    <citation type="submission" date="2020-01" db="EMBL/GenBank/DDBJ databases">
        <authorList>
            <person name="Mishra B."/>
        </authorList>
    </citation>
    <scope>NUCLEOTIDE SEQUENCE [LARGE SCALE GENOMIC DNA]</scope>
</reference>
<dbReference type="EMBL" id="CACVBM020000610">
    <property type="protein sequence ID" value="CAA7021367.1"/>
    <property type="molecule type" value="Genomic_DNA"/>
</dbReference>
<dbReference type="AlphaFoldDB" id="A0A6D2I3D2"/>
<sequence length="131" mass="14312">MWKGVLRIPASFVRAGIRSKKLVARRLFEACLREGNPQAIYYDSLNRLVNGGDFHGCVNGLSSIAGRSPMASLTAAIFFVCKGETKKASEMFHMFIKLSGVSFEDPGLNSLVMRSCVTFSAANPTSTQDRT</sequence>
<evidence type="ECO:0000313" key="2">
    <source>
        <dbReference type="Proteomes" id="UP000467841"/>
    </source>
</evidence>
<gene>
    <name evidence="1" type="ORF">MERR_LOCUS8602</name>
</gene>